<sequence>MCSATDTPSRTQDVHLKSSQVERTALRTRVSDSRMRLFSAEPVLREDMLAGHAEPKDTLPGTTCTQKFSLQSPQYKTSA</sequence>
<feature type="region of interest" description="Disordered" evidence="1">
    <location>
        <begin position="47"/>
        <end position="79"/>
    </location>
</feature>
<feature type="compositionally biased region" description="Basic and acidic residues" evidence="1">
    <location>
        <begin position="47"/>
        <end position="57"/>
    </location>
</feature>
<dbReference type="EMBL" id="CM004476">
    <property type="protein sequence ID" value="OCT77134.1"/>
    <property type="molecule type" value="Genomic_DNA"/>
</dbReference>
<dbReference type="AlphaFoldDB" id="A0A974HGI3"/>
<name>A0A974HGI3_XENLA</name>
<protein>
    <submittedName>
        <fullName evidence="2">Uncharacterized protein</fullName>
    </submittedName>
</protein>
<feature type="compositionally biased region" description="Polar residues" evidence="1">
    <location>
        <begin position="60"/>
        <end position="79"/>
    </location>
</feature>
<proteinExistence type="predicted"/>
<reference evidence="3" key="1">
    <citation type="journal article" date="2016" name="Nature">
        <title>Genome evolution in the allotetraploid frog Xenopus laevis.</title>
        <authorList>
            <person name="Session A.M."/>
            <person name="Uno Y."/>
            <person name="Kwon T."/>
            <person name="Chapman J.A."/>
            <person name="Toyoda A."/>
            <person name="Takahashi S."/>
            <person name="Fukui A."/>
            <person name="Hikosaka A."/>
            <person name="Suzuki A."/>
            <person name="Kondo M."/>
            <person name="van Heeringen S.J."/>
            <person name="Quigley I."/>
            <person name="Heinz S."/>
            <person name="Ogino H."/>
            <person name="Ochi H."/>
            <person name="Hellsten U."/>
            <person name="Lyons J.B."/>
            <person name="Simakov O."/>
            <person name="Putnam N."/>
            <person name="Stites J."/>
            <person name="Kuroki Y."/>
            <person name="Tanaka T."/>
            <person name="Michiue T."/>
            <person name="Watanabe M."/>
            <person name="Bogdanovic O."/>
            <person name="Lister R."/>
            <person name="Georgiou G."/>
            <person name="Paranjpe S.S."/>
            <person name="van Kruijsbergen I."/>
            <person name="Shu S."/>
            <person name="Carlson J."/>
            <person name="Kinoshita T."/>
            <person name="Ohta Y."/>
            <person name="Mawaribuchi S."/>
            <person name="Jenkins J."/>
            <person name="Grimwood J."/>
            <person name="Schmutz J."/>
            <person name="Mitros T."/>
            <person name="Mozaffari S.V."/>
            <person name="Suzuki Y."/>
            <person name="Haramoto Y."/>
            <person name="Yamamoto T.S."/>
            <person name="Takagi C."/>
            <person name="Heald R."/>
            <person name="Miller K."/>
            <person name="Haudenschild C."/>
            <person name="Kitzman J."/>
            <person name="Nakayama T."/>
            <person name="Izutsu Y."/>
            <person name="Robert J."/>
            <person name="Fortriede J."/>
            <person name="Burns K."/>
            <person name="Lotay V."/>
            <person name="Karimi K."/>
            <person name="Yasuoka Y."/>
            <person name="Dichmann D.S."/>
            <person name="Flajnik M.F."/>
            <person name="Houston D.W."/>
            <person name="Shendure J."/>
            <person name="DuPasquier L."/>
            <person name="Vize P.D."/>
            <person name="Zorn A.M."/>
            <person name="Ito M."/>
            <person name="Marcotte E.M."/>
            <person name="Wallingford J.B."/>
            <person name="Ito Y."/>
            <person name="Asashima M."/>
            <person name="Ueno N."/>
            <person name="Matsuda Y."/>
            <person name="Veenstra G.J."/>
            <person name="Fujiyama A."/>
            <person name="Harland R.M."/>
            <person name="Taira M."/>
            <person name="Rokhsar D.S."/>
        </authorList>
    </citation>
    <scope>NUCLEOTIDE SEQUENCE [LARGE SCALE GENOMIC DNA]</scope>
    <source>
        <strain evidence="3">J</strain>
    </source>
</reference>
<gene>
    <name evidence="2" type="ORF">XELAEV_18032330mg</name>
</gene>
<evidence type="ECO:0000313" key="3">
    <source>
        <dbReference type="Proteomes" id="UP000694892"/>
    </source>
</evidence>
<accession>A0A974HGI3</accession>
<evidence type="ECO:0000313" key="2">
    <source>
        <dbReference type="EMBL" id="OCT77134.1"/>
    </source>
</evidence>
<dbReference type="Proteomes" id="UP000694892">
    <property type="component" value="Chromosome 6L"/>
</dbReference>
<evidence type="ECO:0000256" key="1">
    <source>
        <dbReference type="SAM" id="MobiDB-lite"/>
    </source>
</evidence>
<organism evidence="2 3">
    <name type="scientific">Xenopus laevis</name>
    <name type="common">African clawed frog</name>
    <dbReference type="NCBI Taxonomy" id="8355"/>
    <lineage>
        <taxon>Eukaryota</taxon>
        <taxon>Metazoa</taxon>
        <taxon>Chordata</taxon>
        <taxon>Craniata</taxon>
        <taxon>Vertebrata</taxon>
        <taxon>Euteleostomi</taxon>
        <taxon>Amphibia</taxon>
        <taxon>Batrachia</taxon>
        <taxon>Anura</taxon>
        <taxon>Pipoidea</taxon>
        <taxon>Pipidae</taxon>
        <taxon>Xenopodinae</taxon>
        <taxon>Xenopus</taxon>
        <taxon>Xenopus</taxon>
    </lineage>
</organism>